<keyword evidence="3" id="KW-1185">Reference proteome</keyword>
<evidence type="ECO:0000256" key="1">
    <source>
        <dbReference type="SAM" id="MobiDB-lite"/>
    </source>
</evidence>
<dbReference type="AlphaFoldDB" id="A0A395STA4"/>
<feature type="region of interest" description="Disordered" evidence="1">
    <location>
        <begin position="1"/>
        <end position="23"/>
    </location>
</feature>
<reference evidence="2 3" key="1">
    <citation type="journal article" date="2018" name="PLoS Pathog.">
        <title>Evolution of structural diversity of trichothecenes, a family of toxins produced by plant pathogenic and entomopathogenic fungi.</title>
        <authorList>
            <person name="Proctor R.H."/>
            <person name="McCormick S.P."/>
            <person name="Kim H.S."/>
            <person name="Cardoza R.E."/>
            <person name="Stanley A.M."/>
            <person name="Lindo L."/>
            <person name="Kelly A."/>
            <person name="Brown D.W."/>
            <person name="Lee T."/>
            <person name="Vaughan M.M."/>
            <person name="Alexander N.J."/>
            <person name="Busman M."/>
            <person name="Gutierrez S."/>
        </authorList>
    </citation>
    <scope>NUCLEOTIDE SEQUENCE [LARGE SCALE GENOMIC DNA]</scope>
    <source>
        <strain evidence="2 3">NRRL 20695</strain>
    </source>
</reference>
<name>A0A395STA4_9HYPO</name>
<dbReference type="EMBL" id="PXOG01000124">
    <property type="protein sequence ID" value="RGP75155.1"/>
    <property type="molecule type" value="Genomic_DNA"/>
</dbReference>
<gene>
    <name evidence="2" type="ORF">FLONG3_5839</name>
</gene>
<feature type="compositionally biased region" description="Basic and acidic residues" evidence="1">
    <location>
        <begin position="10"/>
        <end position="20"/>
    </location>
</feature>
<dbReference type="Proteomes" id="UP000266234">
    <property type="component" value="Unassembled WGS sequence"/>
</dbReference>
<evidence type="ECO:0000313" key="2">
    <source>
        <dbReference type="EMBL" id="RGP75155.1"/>
    </source>
</evidence>
<sequence length="298" mass="34040">MRSTQPKGQQPDKDEARLDPDPAQSVTRCAVSNSLHAFFVSFPPAHPFMEAISPPPLARTLSRTEGFLSCIFYIASIHTILGQDFNAESAFFHRTEQWAILRYVYSQLEDIRQRLCVNETESNCTPNMSWNFDSIALDSVVINQDEQFNYTISASTQITSTQTPDLQRLQRSPIVTNLTHFLEKCGELPLILSSHGETANWRPISTSRPAEFESEYRRKRLYLQALQDDGSHQDPATRAILCIVDRFIELNFLQNAAQMTHYLHLLGKEIFPSYQVQFDFCHYVKASAVKAEERISSL</sequence>
<comment type="caution">
    <text evidence="2">The sequence shown here is derived from an EMBL/GenBank/DDBJ whole genome shotgun (WGS) entry which is preliminary data.</text>
</comment>
<evidence type="ECO:0000313" key="3">
    <source>
        <dbReference type="Proteomes" id="UP000266234"/>
    </source>
</evidence>
<accession>A0A395STA4</accession>
<protein>
    <submittedName>
        <fullName evidence="2">Uncharacterized protein</fullName>
    </submittedName>
</protein>
<dbReference type="OrthoDB" id="5008122at2759"/>
<dbReference type="STRING" id="694270.A0A395STA4"/>
<proteinExistence type="predicted"/>
<organism evidence="2 3">
    <name type="scientific">Fusarium longipes</name>
    <dbReference type="NCBI Taxonomy" id="694270"/>
    <lineage>
        <taxon>Eukaryota</taxon>
        <taxon>Fungi</taxon>
        <taxon>Dikarya</taxon>
        <taxon>Ascomycota</taxon>
        <taxon>Pezizomycotina</taxon>
        <taxon>Sordariomycetes</taxon>
        <taxon>Hypocreomycetidae</taxon>
        <taxon>Hypocreales</taxon>
        <taxon>Nectriaceae</taxon>
        <taxon>Fusarium</taxon>
    </lineage>
</organism>